<dbReference type="Proteomes" id="UP000070344">
    <property type="component" value="Unassembled WGS sequence"/>
</dbReference>
<dbReference type="AlphaFoldDB" id="A0A133V2L6"/>
<protein>
    <recommendedName>
        <fullName evidence="4">Transposase</fullName>
    </recommendedName>
</protein>
<keyword evidence="3" id="KW-1185">Reference proteome</keyword>
<keyword evidence="1" id="KW-0472">Membrane</keyword>
<sequence>NRGKIEKAFDVLQNLLETDRPYISSEDVFREYLFASFISLAIYYIVLNFLQEHEVNNSSGSFPPPVSSPNFRI</sequence>
<organism evidence="2 3">
    <name type="scientific">candidate division MSBL1 archaeon SCGC-AAA259O05</name>
    <dbReference type="NCBI Taxonomy" id="1698271"/>
    <lineage>
        <taxon>Archaea</taxon>
        <taxon>Methanobacteriati</taxon>
        <taxon>Methanobacteriota</taxon>
        <taxon>candidate division MSBL1</taxon>
    </lineage>
</organism>
<name>A0A133V2L6_9EURY</name>
<gene>
    <name evidence="2" type="ORF">AKJ41_03870</name>
</gene>
<evidence type="ECO:0008006" key="4">
    <source>
        <dbReference type="Google" id="ProtNLM"/>
    </source>
</evidence>
<keyword evidence="1" id="KW-0812">Transmembrane</keyword>
<evidence type="ECO:0000313" key="3">
    <source>
        <dbReference type="Proteomes" id="UP000070344"/>
    </source>
</evidence>
<proteinExistence type="predicted"/>
<comment type="caution">
    <text evidence="2">The sequence shown here is derived from an EMBL/GenBank/DDBJ whole genome shotgun (WGS) entry which is preliminary data.</text>
</comment>
<feature type="non-terminal residue" evidence="2">
    <location>
        <position position="1"/>
    </location>
</feature>
<evidence type="ECO:0000256" key="1">
    <source>
        <dbReference type="SAM" id="Phobius"/>
    </source>
</evidence>
<dbReference type="EMBL" id="LHXV01000044">
    <property type="protein sequence ID" value="KXB00679.1"/>
    <property type="molecule type" value="Genomic_DNA"/>
</dbReference>
<feature type="transmembrane region" description="Helical" evidence="1">
    <location>
        <begin position="32"/>
        <end position="50"/>
    </location>
</feature>
<keyword evidence="1" id="KW-1133">Transmembrane helix</keyword>
<evidence type="ECO:0000313" key="2">
    <source>
        <dbReference type="EMBL" id="KXB00679.1"/>
    </source>
</evidence>
<reference evidence="2 3" key="1">
    <citation type="journal article" date="2016" name="Sci. Rep.">
        <title>Metabolic traits of an uncultured archaeal lineage -MSBL1- from brine pools of the Red Sea.</title>
        <authorList>
            <person name="Mwirichia R."/>
            <person name="Alam I."/>
            <person name="Rashid M."/>
            <person name="Vinu M."/>
            <person name="Ba-Alawi W."/>
            <person name="Anthony Kamau A."/>
            <person name="Kamanda Ngugi D."/>
            <person name="Goker M."/>
            <person name="Klenk H.P."/>
            <person name="Bajic V."/>
            <person name="Stingl U."/>
        </authorList>
    </citation>
    <scope>NUCLEOTIDE SEQUENCE [LARGE SCALE GENOMIC DNA]</scope>
    <source>
        <strain evidence="2">SCGC-AAA259O05</strain>
    </source>
</reference>
<accession>A0A133V2L6</accession>